<dbReference type="EMBL" id="JAADJZ010000003">
    <property type="protein sequence ID" value="KAF2876532.1"/>
    <property type="molecule type" value="Genomic_DNA"/>
</dbReference>
<gene>
    <name evidence="2" type="ORF">BDV95DRAFT_602512</name>
</gene>
<feature type="chain" id="PRO_5028896169" evidence="1">
    <location>
        <begin position="17"/>
        <end position="256"/>
    </location>
</feature>
<keyword evidence="1" id="KW-0732">Signal</keyword>
<organism evidence="2 3">
    <name type="scientific">Massariosphaeria phaeospora</name>
    <dbReference type="NCBI Taxonomy" id="100035"/>
    <lineage>
        <taxon>Eukaryota</taxon>
        <taxon>Fungi</taxon>
        <taxon>Dikarya</taxon>
        <taxon>Ascomycota</taxon>
        <taxon>Pezizomycotina</taxon>
        <taxon>Dothideomycetes</taxon>
        <taxon>Pleosporomycetidae</taxon>
        <taxon>Pleosporales</taxon>
        <taxon>Pleosporales incertae sedis</taxon>
        <taxon>Massariosphaeria</taxon>
    </lineage>
</organism>
<dbReference type="OrthoDB" id="3438781at2759"/>
<name>A0A7C8IH86_9PLEO</name>
<accession>A0A7C8IH86</accession>
<proteinExistence type="predicted"/>
<dbReference type="AlphaFoldDB" id="A0A7C8IH86"/>
<keyword evidence="3" id="KW-1185">Reference proteome</keyword>
<feature type="signal peptide" evidence="1">
    <location>
        <begin position="1"/>
        <end position="16"/>
    </location>
</feature>
<evidence type="ECO:0000313" key="2">
    <source>
        <dbReference type="EMBL" id="KAF2876532.1"/>
    </source>
</evidence>
<evidence type="ECO:0000313" key="3">
    <source>
        <dbReference type="Proteomes" id="UP000481861"/>
    </source>
</evidence>
<reference evidence="2 3" key="1">
    <citation type="submission" date="2020-01" db="EMBL/GenBank/DDBJ databases">
        <authorList>
            <consortium name="DOE Joint Genome Institute"/>
            <person name="Haridas S."/>
            <person name="Albert R."/>
            <person name="Binder M."/>
            <person name="Bloem J."/>
            <person name="Labutti K."/>
            <person name="Salamov A."/>
            <person name="Andreopoulos B."/>
            <person name="Baker S.E."/>
            <person name="Barry K."/>
            <person name="Bills G."/>
            <person name="Bluhm B.H."/>
            <person name="Cannon C."/>
            <person name="Castanera R."/>
            <person name="Culley D.E."/>
            <person name="Daum C."/>
            <person name="Ezra D."/>
            <person name="Gonzalez J.B."/>
            <person name="Henrissat B."/>
            <person name="Kuo A."/>
            <person name="Liang C."/>
            <person name="Lipzen A."/>
            <person name="Lutzoni F."/>
            <person name="Magnuson J."/>
            <person name="Mondo S."/>
            <person name="Nolan M."/>
            <person name="Ohm R."/>
            <person name="Pangilinan J."/>
            <person name="Park H.-J.H."/>
            <person name="Ramirez L."/>
            <person name="Alfaro M."/>
            <person name="Sun H."/>
            <person name="Tritt A."/>
            <person name="Yoshinaga Y."/>
            <person name="Zwiers L.-H.L."/>
            <person name="Turgeon B.G."/>
            <person name="Goodwin S.B."/>
            <person name="Spatafora J.W."/>
            <person name="Crous P.W."/>
            <person name="Grigoriev I.V."/>
        </authorList>
    </citation>
    <scope>NUCLEOTIDE SEQUENCE [LARGE SCALE GENOMIC DNA]</scope>
    <source>
        <strain evidence="2 3">CBS 611.86</strain>
    </source>
</reference>
<evidence type="ECO:0000256" key="1">
    <source>
        <dbReference type="SAM" id="SignalP"/>
    </source>
</evidence>
<sequence length="256" mass="26485">MSLRFLALALLATVHANSARQACSPCNPQGATGTNAPAVGSGLASLYTNVLASVKDIHFRKRQMKAVVAREDGFCCRQTVDCVKVQTQNIPMCYDKFTTQYTFPDGSFGSLTTGDYISGQLKANLISGEYTKEGGDKGDIYAEDAAAKPNTATMSIPPQWTAEGVGSAIPATELGSVVLITATMPGTTITAPTVLPESTVVNSVFTSIVNSAAVAAPSSSSSTGATGLGVRQAPASLGVSLFSGLMYAMYAWECGV</sequence>
<dbReference type="Proteomes" id="UP000481861">
    <property type="component" value="Unassembled WGS sequence"/>
</dbReference>
<comment type="caution">
    <text evidence="2">The sequence shown here is derived from an EMBL/GenBank/DDBJ whole genome shotgun (WGS) entry which is preliminary data.</text>
</comment>
<protein>
    <submittedName>
        <fullName evidence="2">Uncharacterized protein</fullName>
    </submittedName>
</protein>